<sequence>MYSVTFAQAAAGGFNPSMILMVGLFAVLIIMMIRGRKKVSKQQETLKEKTVPGAKVMTNSGIFGTVVRIDEQDRVELEVAPGTVLTVHRQAIAQFIEPEVQTEAPAAGTETAEETLRRLDDEGKDERNA</sequence>
<evidence type="ECO:0000256" key="8">
    <source>
        <dbReference type="ARBA" id="ARBA00023010"/>
    </source>
</evidence>
<organism evidence="12 13">
    <name type="scientific">Glutamicibacter creatinolyticus</name>
    <dbReference type="NCBI Taxonomy" id="162496"/>
    <lineage>
        <taxon>Bacteria</taxon>
        <taxon>Bacillati</taxon>
        <taxon>Actinomycetota</taxon>
        <taxon>Actinomycetes</taxon>
        <taxon>Micrococcales</taxon>
        <taxon>Micrococcaceae</taxon>
        <taxon>Glutamicibacter</taxon>
    </lineage>
</organism>
<protein>
    <submittedName>
        <fullName evidence="12">Preprotein translocase subunit YajC</fullName>
    </submittedName>
</protein>
<dbReference type="PANTHER" id="PTHR33909:SF1">
    <property type="entry name" value="SEC TRANSLOCON ACCESSORY COMPLEX SUBUNIT YAJC"/>
    <property type="match status" value="1"/>
</dbReference>
<evidence type="ECO:0000256" key="1">
    <source>
        <dbReference type="ARBA" id="ARBA00004162"/>
    </source>
</evidence>
<keyword evidence="6" id="KW-0653">Protein transport</keyword>
<feature type="transmembrane region" description="Helical" evidence="11">
    <location>
        <begin position="12"/>
        <end position="33"/>
    </location>
</feature>
<dbReference type="SMART" id="SM01323">
    <property type="entry name" value="YajC"/>
    <property type="match status" value="1"/>
</dbReference>
<evidence type="ECO:0000256" key="4">
    <source>
        <dbReference type="ARBA" id="ARBA00022475"/>
    </source>
</evidence>
<evidence type="ECO:0000256" key="6">
    <source>
        <dbReference type="ARBA" id="ARBA00022927"/>
    </source>
</evidence>
<feature type="region of interest" description="Disordered" evidence="10">
    <location>
        <begin position="98"/>
        <end position="129"/>
    </location>
</feature>
<keyword evidence="13" id="KW-1185">Reference proteome</keyword>
<comment type="subcellular location">
    <subcellularLocation>
        <location evidence="1">Cell membrane</location>
        <topology evidence="1">Single-pass membrane protein</topology>
    </subcellularLocation>
</comment>
<keyword evidence="4" id="KW-1003">Cell membrane</keyword>
<evidence type="ECO:0000313" key="13">
    <source>
        <dbReference type="Proteomes" id="UP000307000"/>
    </source>
</evidence>
<evidence type="ECO:0000256" key="11">
    <source>
        <dbReference type="SAM" id="Phobius"/>
    </source>
</evidence>
<keyword evidence="5 11" id="KW-0812">Transmembrane</keyword>
<proteinExistence type="inferred from homology"/>
<accession>A0A5B7WVF8</accession>
<evidence type="ECO:0000256" key="9">
    <source>
        <dbReference type="ARBA" id="ARBA00023136"/>
    </source>
</evidence>
<keyword evidence="9 11" id="KW-0472">Membrane</keyword>
<dbReference type="AlphaFoldDB" id="A0A5B7WVF8"/>
<gene>
    <name evidence="12" type="primary">yajC</name>
    <name evidence="12" type="ORF">GcLGCM259_1513</name>
</gene>
<keyword evidence="7 11" id="KW-1133">Transmembrane helix</keyword>
<comment type="similarity">
    <text evidence="2">Belongs to the YajC family.</text>
</comment>
<evidence type="ECO:0000256" key="10">
    <source>
        <dbReference type="SAM" id="MobiDB-lite"/>
    </source>
</evidence>
<keyword evidence="8" id="KW-0811">Translocation</keyword>
<name>A0A5B7WVF8_9MICC</name>
<dbReference type="InterPro" id="IPR003849">
    <property type="entry name" value="Preprotein_translocase_YajC"/>
</dbReference>
<dbReference type="PANTHER" id="PTHR33909">
    <property type="entry name" value="SEC TRANSLOCON ACCESSORY COMPLEX SUBUNIT YAJC"/>
    <property type="match status" value="1"/>
</dbReference>
<dbReference type="Pfam" id="PF02699">
    <property type="entry name" value="YajC"/>
    <property type="match status" value="1"/>
</dbReference>
<dbReference type="KEGG" id="gcr:GcLGCM259_1513"/>
<evidence type="ECO:0000256" key="3">
    <source>
        <dbReference type="ARBA" id="ARBA00022448"/>
    </source>
</evidence>
<dbReference type="Proteomes" id="UP000307000">
    <property type="component" value="Chromosome"/>
</dbReference>
<dbReference type="NCBIfam" id="TIGR00739">
    <property type="entry name" value="yajC"/>
    <property type="match status" value="1"/>
</dbReference>
<reference evidence="12 13" key="1">
    <citation type="submission" date="2018-12" db="EMBL/GenBank/DDBJ databases">
        <title>Complete Genome Sequence of Glutamicibacter creatinolyticus strain LGCM259,isolated from an abscess of a 12-year-old mare in Italy.</title>
        <authorList>
            <person name="Santos R.G."/>
            <person name="Silva A.L."/>
            <person name="Seyffert N."/>
            <person name="Castro T.L.P."/>
            <person name="Attili A.R."/>
            <person name="Rifici C."/>
            <person name="Mazzullo G."/>
            <person name="Brenig B."/>
            <person name="Venanzi F."/>
            <person name="Azevedo V."/>
        </authorList>
    </citation>
    <scope>NUCLEOTIDE SEQUENCE [LARGE SCALE GENOMIC DNA]</scope>
    <source>
        <strain evidence="12 13">LGCM 259</strain>
    </source>
</reference>
<feature type="compositionally biased region" description="Basic and acidic residues" evidence="10">
    <location>
        <begin position="114"/>
        <end position="129"/>
    </location>
</feature>
<dbReference type="GO" id="GO:0015031">
    <property type="term" value="P:protein transport"/>
    <property type="evidence" value="ECO:0007669"/>
    <property type="project" value="UniProtKB-KW"/>
</dbReference>
<evidence type="ECO:0000256" key="5">
    <source>
        <dbReference type="ARBA" id="ARBA00022692"/>
    </source>
</evidence>
<evidence type="ECO:0000256" key="2">
    <source>
        <dbReference type="ARBA" id="ARBA00006742"/>
    </source>
</evidence>
<dbReference type="GO" id="GO:0005886">
    <property type="term" value="C:plasma membrane"/>
    <property type="evidence" value="ECO:0007669"/>
    <property type="project" value="UniProtKB-SubCell"/>
</dbReference>
<keyword evidence="3" id="KW-0813">Transport</keyword>
<evidence type="ECO:0000256" key="7">
    <source>
        <dbReference type="ARBA" id="ARBA00022989"/>
    </source>
</evidence>
<evidence type="ECO:0000313" key="12">
    <source>
        <dbReference type="EMBL" id="QCY47244.1"/>
    </source>
</evidence>
<dbReference type="EMBL" id="CP034412">
    <property type="protein sequence ID" value="QCY47244.1"/>
    <property type="molecule type" value="Genomic_DNA"/>
</dbReference>